<proteinExistence type="predicted"/>
<accession>A0ABS8Y812</accession>
<evidence type="ECO:0000313" key="1">
    <source>
        <dbReference type="EMBL" id="MCE5166254.1"/>
    </source>
</evidence>
<sequence length="61" mass="6846">MNKWPWMRMKTTVVLEDEQMAMDEDESVAGDKSGTMETTNLLLLLVTLSVEDIDSSLATHS</sequence>
<comment type="caution">
    <text evidence="1">The sequence shown here is derived from an EMBL/GenBank/DDBJ whole genome shotgun (WGS) entry which is preliminary data.</text>
</comment>
<reference evidence="1 2" key="1">
    <citation type="journal article" date="2021" name="BMC Genomics">
        <title>Datura genome reveals duplications of psychoactive alkaloid biosynthetic genes and high mutation rate following tissue culture.</title>
        <authorList>
            <person name="Rajewski A."/>
            <person name="Carter-House D."/>
            <person name="Stajich J."/>
            <person name="Litt A."/>
        </authorList>
    </citation>
    <scope>NUCLEOTIDE SEQUENCE [LARGE SCALE GENOMIC DNA]</scope>
    <source>
        <strain evidence="1">AR-01</strain>
    </source>
</reference>
<organism evidence="1 2">
    <name type="scientific">Datura stramonium</name>
    <name type="common">Jimsonweed</name>
    <name type="synonym">Common thornapple</name>
    <dbReference type="NCBI Taxonomy" id="4076"/>
    <lineage>
        <taxon>Eukaryota</taxon>
        <taxon>Viridiplantae</taxon>
        <taxon>Streptophyta</taxon>
        <taxon>Embryophyta</taxon>
        <taxon>Tracheophyta</taxon>
        <taxon>Spermatophyta</taxon>
        <taxon>Magnoliopsida</taxon>
        <taxon>eudicotyledons</taxon>
        <taxon>Gunneridae</taxon>
        <taxon>Pentapetalae</taxon>
        <taxon>asterids</taxon>
        <taxon>lamiids</taxon>
        <taxon>Solanales</taxon>
        <taxon>Solanaceae</taxon>
        <taxon>Solanoideae</taxon>
        <taxon>Datureae</taxon>
        <taxon>Datura</taxon>
    </lineage>
</organism>
<keyword evidence="2" id="KW-1185">Reference proteome</keyword>
<dbReference type="EMBL" id="JACEIK010020677">
    <property type="protein sequence ID" value="MCE5166254.1"/>
    <property type="molecule type" value="Genomic_DNA"/>
</dbReference>
<protein>
    <submittedName>
        <fullName evidence="1">Uncharacterized protein</fullName>
    </submittedName>
</protein>
<evidence type="ECO:0000313" key="2">
    <source>
        <dbReference type="Proteomes" id="UP000823775"/>
    </source>
</evidence>
<dbReference type="Proteomes" id="UP000823775">
    <property type="component" value="Unassembled WGS sequence"/>
</dbReference>
<gene>
    <name evidence="1" type="ORF">HAX54_016468</name>
</gene>
<feature type="non-terminal residue" evidence="1">
    <location>
        <position position="61"/>
    </location>
</feature>
<name>A0ABS8Y812_DATST</name>